<dbReference type="Pfam" id="PF02884">
    <property type="entry name" value="Lyase_8_C"/>
    <property type="match status" value="1"/>
</dbReference>
<evidence type="ECO:0000259" key="7">
    <source>
        <dbReference type="Pfam" id="PF02278"/>
    </source>
</evidence>
<dbReference type="InterPro" id="IPR011071">
    <property type="entry name" value="Lyase_8-like_C"/>
</dbReference>
<dbReference type="InterPro" id="IPR004103">
    <property type="entry name" value="Lyase_8_C"/>
</dbReference>
<dbReference type="PANTHER" id="PTHR38481:SF1">
    <property type="entry name" value="HYALURONATE LYASE"/>
    <property type="match status" value="1"/>
</dbReference>
<comment type="caution">
    <text evidence="10">The sequence shown here is derived from an EMBL/GenBank/DDBJ whole genome shotgun (WGS) entry which is preliminary data.</text>
</comment>
<evidence type="ECO:0000256" key="3">
    <source>
        <dbReference type="ARBA" id="ARBA00011245"/>
    </source>
</evidence>
<keyword evidence="11" id="KW-1185">Reference proteome</keyword>
<dbReference type="GO" id="GO:0016829">
    <property type="term" value="F:lyase activity"/>
    <property type="evidence" value="ECO:0007669"/>
    <property type="project" value="UniProtKB-KW"/>
</dbReference>
<dbReference type="InterPro" id="IPR008929">
    <property type="entry name" value="Chondroitin_lyas"/>
</dbReference>
<sequence length="826" mass="92847">MKKITQQLILLLVSFTGMSQTNIQDYDLIRDNLVNEYNRSIPEDAVIQDYIDTQLMTHPTDSEMIGSWSDIVYNVDVQTTKWTSREHLFRLKILSRAYSDANNILWYQNTDVLNAVYLGVDHWVLKDYQTSNFPGKTIYAQQDLITTFLNIEKVEPVLDKYNYHETTTGGVSKNPALKAIMDRAPKPNKYKNSNSAWRNETQVLIAMFTDDEALLINQINQIYQQYTQPSGEEGIQPDGSFHFHGNQFNPDGSTRTDGTGTYIVQFGNYGTSYIDNLDWLEIAAGTPYKFDVQANANTFEFIRNYFVDGISWTYWDDEMDYNLMPRTNDYNQTFDRANKGLRGKEIMIKADPSFASEYEKILTWPNQLTGFKSFWKSDLAIARTANWYASVRMNSTRVLRGESINGENQRGLHQSDGVLMFQQSGKEYENIGALWNWKMLPGVTCDQGINNLIHGHYNRVEALGETTYAGSIGTVNSRGMASMINKRVNLYAKKSWFFDEDVIVCLGSGIDGTGTTIIETINNDGNTITSEFTGTADDVFTTIQQSFNIGDAKDKNNTVLPAGETAMSANDWVYHDNAVYQSTTPFKVDVSFRQDNWSKLEAVKDQEDEGTIFSTWIDHGQSPANESYAYFIYPQADGTNIPDRISKRPTILVNTESVHAIEIDDRLYASFYEAGSVIASNGVVIQVDVPCLLAIDGDKIFVADPNHDKSSVLVKVDATDYNITFPTGDNQGRQEIVTAASSVLSLNKAGEIDKSLYLYPNPAKDTLFISGATEGAIARIFDVSGRETSTQKVISGKVNTANLVSGLYFILLENNGLEQTLKFVKE</sequence>
<dbReference type="InterPro" id="IPR003159">
    <property type="entry name" value="Lyase_8_central_dom"/>
</dbReference>
<evidence type="ECO:0000259" key="9">
    <source>
        <dbReference type="Pfam" id="PF18962"/>
    </source>
</evidence>
<comment type="cofactor">
    <cofactor evidence="1">
        <name>Ca(2+)</name>
        <dbReference type="ChEBI" id="CHEBI:29108"/>
    </cofactor>
</comment>
<keyword evidence="4" id="KW-0732">Signal</keyword>
<dbReference type="SUPFAM" id="SSF49863">
    <property type="entry name" value="Hyaluronate lyase-like, C-terminal domain"/>
    <property type="match status" value="1"/>
</dbReference>
<dbReference type="Gene3D" id="1.50.10.100">
    <property type="entry name" value="Chondroitin AC/alginate lyase"/>
    <property type="match status" value="1"/>
</dbReference>
<dbReference type="InterPro" id="IPR011013">
    <property type="entry name" value="Gal_mutarotase_sf_dom"/>
</dbReference>
<gene>
    <name evidence="10" type="ORF">Q4Q39_00410</name>
</gene>
<accession>A0ABT8WWI1</accession>
<feature type="domain" description="Polysaccharide lyase family 8 central" evidence="7">
    <location>
        <begin position="372"/>
        <end position="636"/>
    </location>
</feature>
<dbReference type="SUPFAM" id="SSF74650">
    <property type="entry name" value="Galactose mutarotase-like"/>
    <property type="match status" value="1"/>
</dbReference>
<name>A0ABT8WWI1_9FLAO</name>
<protein>
    <submittedName>
        <fullName evidence="10">Polysaccharide lyase family 8 super-sandwich domain-containing protein</fullName>
    </submittedName>
</protein>
<feature type="domain" description="Polysaccharide lyase family 8 C-terminal" evidence="8">
    <location>
        <begin position="650"/>
        <end position="712"/>
    </location>
</feature>
<dbReference type="Gene3D" id="2.70.98.10">
    <property type="match status" value="1"/>
</dbReference>
<dbReference type="PANTHER" id="PTHR38481">
    <property type="entry name" value="HYALURONATE LYASE"/>
    <property type="match status" value="1"/>
</dbReference>
<organism evidence="10 11">
    <name type="scientific">Flavivirga amylovorans</name>
    <dbReference type="NCBI Taxonomy" id="870486"/>
    <lineage>
        <taxon>Bacteria</taxon>
        <taxon>Pseudomonadati</taxon>
        <taxon>Bacteroidota</taxon>
        <taxon>Flavobacteriia</taxon>
        <taxon>Flavobacteriales</taxon>
        <taxon>Flavobacteriaceae</taxon>
        <taxon>Flavivirga</taxon>
    </lineage>
</organism>
<dbReference type="Gene3D" id="2.60.220.10">
    <property type="entry name" value="Polysaccharide lyase family 8-like, C-terminal"/>
    <property type="match status" value="1"/>
</dbReference>
<reference evidence="10" key="1">
    <citation type="submission" date="2023-07" db="EMBL/GenBank/DDBJ databases">
        <title>Two novel species in the genus Flavivirga.</title>
        <authorList>
            <person name="Kwon K."/>
        </authorList>
    </citation>
    <scope>NUCLEOTIDE SEQUENCE</scope>
    <source>
        <strain evidence="10">KACC 14157</strain>
    </source>
</reference>
<evidence type="ECO:0000256" key="4">
    <source>
        <dbReference type="ARBA" id="ARBA00022729"/>
    </source>
</evidence>
<evidence type="ECO:0000256" key="2">
    <source>
        <dbReference type="ARBA" id="ARBA00006699"/>
    </source>
</evidence>
<dbReference type="Pfam" id="PF02278">
    <property type="entry name" value="Lyase_8"/>
    <property type="match status" value="1"/>
</dbReference>
<evidence type="ECO:0000313" key="10">
    <source>
        <dbReference type="EMBL" id="MDO5985852.1"/>
    </source>
</evidence>
<dbReference type="NCBIfam" id="TIGR04183">
    <property type="entry name" value="Por_Secre_tail"/>
    <property type="match status" value="1"/>
</dbReference>
<proteinExistence type="inferred from homology"/>
<dbReference type="InterPro" id="IPR014718">
    <property type="entry name" value="GH-type_carb-bd"/>
</dbReference>
<evidence type="ECO:0000256" key="1">
    <source>
        <dbReference type="ARBA" id="ARBA00001913"/>
    </source>
</evidence>
<comment type="subunit">
    <text evidence="3">Monomer.</text>
</comment>
<dbReference type="Pfam" id="PF18962">
    <property type="entry name" value="Por_Secre_tail"/>
    <property type="match status" value="1"/>
</dbReference>
<evidence type="ECO:0000313" key="11">
    <source>
        <dbReference type="Proteomes" id="UP001176891"/>
    </source>
</evidence>
<evidence type="ECO:0000259" key="8">
    <source>
        <dbReference type="Pfam" id="PF02884"/>
    </source>
</evidence>
<dbReference type="RefSeq" id="WP_303280398.1">
    <property type="nucleotide sequence ID" value="NZ_BAABCZ010000016.1"/>
</dbReference>
<dbReference type="EMBL" id="JAUOEM010000001">
    <property type="protein sequence ID" value="MDO5985852.1"/>
    <property type="molecule type" value="Genomic_DNA"/>
</dbReference>
<dbReference type="Proteomes" id="UP001176891">
    <property type="component" value="Unassembled WGS sequence"/>
</dbReference>
<keyword evidence="5" id="KW-0106">Calcium</keyword>
<evidence type="ECO:0000256" key="5">
    <source>
        <dbReference type="ARBA" id="ARBA00022837"/>
    </source>
</evidence>
<evidence type="ECO:0000256" key="6">
    <source>
        <dbReference type="ARBA" id="ARBA00023239"/>
    </source>
</evidence>
<dbReference type="InterPro" id="IPR038970">
    <property type="entry name" value="Lyase_8"/>
</dbReference>
<dbReference type="InterPro" id="IPR026444">
    <property type="entry name" value="Secre_tail"/>
</dbReference>
<dbReference type="SUPFAM" id="SSF48230">
    <property type="entry name" value="Chondroitin AC/alginate lyase"/>
    <property type="match status" value="1"/>
</dbReference>
<keyword evidence="6 10" id="KW-0456">Lyase</keyword>
<comment type="similarity">
    <text evidence="2">Belongs to the polysaccharide lyase 8 family.</text>
</comment>
<feature type="domain" description="Secretion system C-terminal sorting" evidence="9">
    <location>
        <begin position="758"/>
        <end position="823"/>
    </location>
</feature>